<name>A0A1C7IBT8_9FIRM</name>
<sequence length="582" mass="66237">MAFDGITIANIVKELNDTIVGGKINKIAQPEADELILTIKNNRTQYRLLISASASLPLIYFTEKNKVSPLTAPNFCMLLRKHVGSGKITAVTQPGLERVIEIKIEHLNELGDLCFKTLVVEIMGKHSNIIFLNEERMILDSIKHVSLNISSVREVLPGRDYFIVQTQDKKNPLTVTEEEFYQTVYRKPSNLTKALYTSLTGLSPVAAEAICARGLVHGSDPADGLGVQEKEQVFRSFTRFMEDVREGHFTPNIVYSPSGEPVEYGAVALTQYTDYTVKTYDSISQVLEQFYAQKNIITRIRQKSADLRKIVQTALDRNWKKFDLQTKQMQDTKKMDKYKVYGELINTYGYNLEEGCKSFKALNYYTNEEITIPLDPTMTPQENAKKYFDRYNKLKRTAQALKEQLEDTESEIRHLESIQAALDIAQQENDLSQIKDELTEYGYIKKHYTGGKKKMQAKSKPLHYISSDGYHMFVGKNNYQNEELTFKSATGNDWWFHAKKMAGSHVIVKSGSEDLPDRTFEEAGRLAGYYSGGRTAPKVEIDYIQKKHVKKPNGSKPGFVVYYTNYSLIIEPDITGITQVDD</sequence>
<evidence type="ECO:0000313" key="8">
    <source>
        <dbReference type="Proteomes" id="UP000092574"/>
    </source>
</evidence>
<dbReference type="STRING" id="1796616.A4V09_07875"/>
<dbReference type="HAMAP" id="MF_00844_B">
    <property type="entry name" value="RqcH_B"/>
    <property type="match status" value="1"/>
</dbReference>
<comment type="function">
    <text evidence="5">Key component of the ribosome quality control system (RQC), a ribosome-associated complex that mediates the extraction of incompletely synthesized nascent chains from stalled ribosomes and their subsequent degradation. RqcH recruits Ala-charged tRNA, and with RqcP directs the elongation of stalled nascent chains on 50S ribosomal subunits, leading to non-templated C-terminal alanine extensions (Ala tail). The Ala tail promotes nascent chain degradation. May add between 1 and at least 8 Ala residues. Binds to stalled 50S ribosomal subunits.</text>
</comment>
<evidence type="ECO:0000256" key="1">
    <source>
        <dbReference type="ARBA" id="ARBA00022555"/>
    </source>
</evidence>
<keyword evidence="8" id="KW-1185">Reference proteome</keyword>
<dbReference type="KEGG" id="byl:A4V09_07875"/>
<dbReference type="Gene3D" id="2.30.310.10">
    <property type="entry name" value="ibrinogen binding protein from staphylococcus aureus domain"/>
    <property type="match status" value="1"/>
</dbReference>
<evidence type="ECO:0000256" key="5">
    <source>
        <dbReference type="HAMAP-Rule" id="MF_00844"/>
    </source>
</evidence>
<keyword evidence="4 5" id="KW-0648">Protein biosynthesis</keyword>
<dbReference type="Proteomes" id="UP000092574">
    <property type="component" value="Chromosome"/>
</dbReference>
<dbReference type="GO" id="GO:0043023">
    <property type="term" value="F:ribosomal large subunit binding"/>
    <property type="evidence" value="ECO:0007669"/>
    <property type="project" value="UniProtKB-UniRule"/>
</dbReference>
<dbReference type="InterPro" id="IPR043682">
    <property type="entry name" value="RqcH_bacterial"/>
</dbReference>
<comment type="subunit">
    <text evidence="5">Associates with stalled 50S ribosomal subunits. Binds to RqcP.</text>
</comment>
<dbReference type="RefSeq" id="WP_065541881.1">
    <property type="nucleotide sequence ID" value="NZ_CP015405.2"/>
</dbReference>
<dbReference type="InterPro" id="IPR008532">
    <property type="entry name" value="NFACT_RNA-bd"/>
</dbReference>
<dbReference type="Pfam" id="PF05833">
    <property type="entry name" value="NFACT_N"/>
    <property type="match status" value="1"/>
</dbReference>
<reference evidence="7" key="1">
    <citation type="submission" date="2017-04" db="EMBL/GenBank/DDBJ databases">
        <title>Complete Genome Sequences of Twelve Strains of a Stable Defined Moderately Diverse Mouse Microbiota 2 (sDMDMm2).</title>
        <authorList>
            <person name="Uchimura Y."/>
            <person name="Wyss M."/>
            <person name="Brugiroux S."/>
            <person name="Limenitakis J.P."/>
            <person name="Stecher B."/>
            <person name="McCoy K.D."/>
            <person name="Macpherson A.J."/>
        </authorList>
    </citation>
    <scope>NUCLEOTIDE SEQUENCE</scope>
    <source>
        <strain evidence="7">YL58</strain>
    </source>
</reference>
<feature type="coiled-coil region" evidence="5">
    <location>
        <begin position="384"/>
        <end position="418"/>
    </location>
</feature>
<dbReference type="GO" id="GO:0000049">
    <property type="term" value="F:tRNA binding"/>
    <property type="evidence" value="ECO:0007669"/>
    <property type="project" value="UniProtKB-UniRule"/>
</dbReference>
<evidence type="ECO:0000313" key="7">
    <source>
        <dbReference type="EMBL" id="ANU75692.1"/>
    </source>
</evidence>
<keyword evidence="3 5" id="KW-0694">RNA-binding</keyword>
<proteinExistence type="inferred from homology"/>
<gene>
    <name evidence="5" type="primary">rqcH</name>
    <name evidence="7" type="ORF">A4V09_07875</name>
</gene>
<comment type="similarity">
    <text evidence="5">Belongs to the NEMF family.</text>
</comment>
<dbReference type="Pfam" id="PF05670">
    <property type="entry name" value="NFACT-R_1"/>
    <property type="match status" value="1"/>
</dbReference>
<feature type="domain" description="NFACT RNA-binding" evidence="6">
    <location>
        <begin position="461"/>
        <end position="554"/>
    </location>
</feature>
<dbReference type="InterPro" id="IPR051608">
    <property type="entry name" value="RQC_Subunit_NEMF"/>
</dbReference>
<dbReference type="GO" id="GO:0019843">
    <property type="term" value="F:rRNA binding"/>
    <property type="evidence" value="ECO:0007669"/>
    <property type="project" value="UniProtKB-UniRule"/>
</dbReference>
<dbReference type="OrthoDB" id="9766163at2"/>
<accession>A0A1C7IBT8</accession>
<keyword evidence="5" id="KW-0175">Coiled coil</keyword>
<dbReference type="PANTHER" id="PTHR15239:SF6">
    <property type="entry name" value="RIBOSOME QUALITY CONTROL COMPLEX SUBUNIT NEMF"/>
    <property type="match status" value="1"/>
</dbReference>
<evidence type="ECO:0000256" key="3">
    <source>
        <dbReference type="ARBA" id="ARBA00022884"/>
    </source>
</evidence>
<evidence type="ECO:0000256" key="4">
    <source>
        <dbReference type="ARBA" id="ARBA00022917"/>
    </source>
</evidence>
<organism evidence="7 8">
    <name type="scientific">Blautia pseudococcoides</name>
    <dbReference type="NCBI Taxonomy" id="1796616"/>
    <lineage>
        <taxon>Bacteria</taxon>
        <taxon>Bacillati</taxon>
        <taxon>Bacillota</taxon>
        <taxon>Clostridia</taxon>
        <taxon>Lachnospirales</taxon>
        <taxon>Lachnospiraceae</taxon>
        <taxon>Blautia</taxon>
    </lineage>
</organism>
<dbReference type="EMBL" id="CP015405">
    <property type="protein sequence ID" value="ANU75692.1"/>
    <property type="molecule type" value="Genomic_DNA"/>
</dbReference>
<dbReference type="FunFam" id="2.30.310.10:FF:000004">
    <property type="entry name" value="Fibronectin-binding protein A"/>
    <property type="match status" value="1"/>
</dbReference>
<evidence type="ECO:0000256" key="2">
    <source>
        <dbReference type="ARBA" id="ARBA00022730"/>
    </source>
</evidence>
<dbReference type="AlphaFoldDB" id="A0A1C7IBT8"/>
<dbReference type="GO" id="GO:1990112">
    <property type="term" value="C:RQC complex"/>
    <property type="evidence" value="ECO:0007669"/>
    <property type="project" value="TreeGrafter"/>
</dbReference>
<evidence type="ECO:0000259" key="6">
    <source>
        <dbReference type="Pfam" id="PF05670"/>
    </source>
</evidence>
<dbReference type="PANTHER" id="PTHR15239">
    <property type="entry name" value="NUCLEAR EXPORT MEDIATOR FACTOR NEMF"/>
    <property type="match status" value="1"/>
</dbReference>
<dbReference type="GO" id="GO:0072344">
    <property type="term" value="P:rescue of stalled ribosome"/>
    <property type="evidence" value="ECO:0007669"/>
    <property type="project" value="UniProtKB-UniRule"/>
</dbReference>
<dbReference type="Gene3D" id="1.10.8.50">
    <property type="match status" value="1"/>
</dbReference>
<protein>
    <recommendedName>
        <fullName evidence="5">Rqc2 homolog RqcH</fullName>
        <shortName evidence="5">RqcH</shortName>
    </recommendedName>
</protein>
<keyword evidence="1 5" id="KW-0820">tRNA-binding</keyword>
<keyword evidence="2 5" id="KW-0699">rRNA-binding</keyword>